<dbReference type="Pfam" id="PF14559">
    <property type="entry name" value="TPR_19"/>
    <property type="match status" value="1"/>
</dbReference>
<gene>
    <name evidence="2" type="ORF">ACJDUG_13295</name>
</gene>
<dbReference type="SUPFAM" id="SSF48452">
    <property type="entry name" value="TPR-like"/>
    <property type="match status" value="1"/>
</dbReference>
<keyword evidence="3" id="KW-1185">Reference proteome</keyword>
<dbReference type="PROSITE" id="PS50005">
    <property type="entry name" value="TPR"/>
    <property type="match status" value="2"/>
</dbReference>
<dbReference type="InterPro" id="IPR019734">
    <property type="entry name" value="TPR_rpt"/>
</dbReference>
<evidence type="ECO:0000313" key="3">
    <source>
        <dbReference type="Proteomes" id="UP001623591"/>
    </source>
</evidence>
<dbReference type="InterPro" id="IPR011990">
    <property type="entry name" value="TPR-like_helical_dom_sf"/>
</dbReference>
<feature type="repeat" description="TPR" evidence="1">
    <location>
        <begin position="242"/>
        <end position="275"/>
    </location>
</feature>
<evidence type="ECO:0000256" key="1">
    <source>
        <dbReference type="PROSITE-ProRule" id="PRU00339"/>
    </source>
</evidence>
<evidence type="ECO:0000313" key="2">
    <source>
        <dbReference type="EMBL" id="MFL0247944.1"/>
    </source>
</evidence>
<dbReference type="EMBL" id="JBJHZZ010000010">
    <property type="protein sequence ID" value="MFL0247944.1"/>
    <property type="molecule type" value="Genomic_DNA"/>
</dbReference>
<reference evidence="2 3" key="1">
    <citation type="submission" date="2024-11" db="EMBL/GenBank/DDBJ databases">
        <authorList>
            <person name="Heng Y.C."/>
            <person name="Lim A.C.H."/>
            <person name="Lee J.K.Y."/>
            <person name="Kittelmann S."/>
        </authorList>
    </citation>
    <scope>NUCLEOTIDE SEQUENCE [LARGE SCALE GENOMIC DNA]</scope>
    <source>
        <strain evidence="2 3">WILCCON 0185</strain>
    </source>
</reference>
<proteinExistence type="predicted"/>
<feature type="repeat" description="TPR" evidence="1">
    <location>
        <begin position="276"/>
        <end position="309"/>
    </location>
</feature>
<sequence>MESYFSERLSSVLFLEINKNKLMTLFNVFLEENVYMPIKSSKLIVEIKSGNNLNEISINNFLEGMFYVLGIDDKFKYNHLYLDMLVNFNDAIPFIKNLVFNEIKKENYEDAYIFIKGLVNLEKNEENYEKLISLAEILREKDKGFINEELTIITKAKEIENFSIPYLYEAILNKDNGDFEAALLSIKTYVAKGGAKTSEIIDLMHSLINIVNYEEGKSILYEDPNKALKLLIPLIEEYSDNAALFFNIAVGYRILENYEKAIYYLNEALEIDDALVEVVNELGINYASMGDLDKAILYLRKAFEATKSVEICTNLIMCYMDAGDLQQAKNHLEIAKKLDSKDEIVIKLAALLDK</sequence>
<protein>
    <submittedName>
        <fullName evidence="2">Tetratricopeptide repeat protein</fullName>
    </submittedName>
</protein>
<accession>A0ABW8T5T4</accession>
<organism evidence="2 3">
    <name type="scientific">Candidatus Clostridium stratigraminis</name>
    <dbReference type="NCBI Taxonomy" id="3381661"/>
    <lineage>
        <taxon>Bacteria</taxon>
        <taxon>Bacillati</taxon>
        <taxon>Bacillota</taxon>
        <taxon>Clostridia</taxon>
        <taxon>Eubacteriales</taxon>
        <taxon>Clostridiaceae</taxon>
        <taxon>Clostridium</taxon>
    </lineage>
</organism>
<name>A0ABW8T5T4_9CLOT</name>
<comment type="caution">
    <text evidence="2">The sequence shown here is derived from an EMBL/GenBank/DDBJ whole genome shotgun (WGS) entry which is preliminary data.</text>
</comment>
<dbReference type="Proteomes" id="UP001623591">
    <property type="component" value="Unassembled WGS sequence"/>
</dbReference>
<dbReference type="Gene3D" id="1.25.40.10">
    <property type="entry name" value="Tetratricopeptide repeat domain"/>
    <property type="match status" value="1"/>
</dbReference>
<dbReference type="SMART" id="SM00028">
    <property type="entry name" value="TPR"/>
    <property type="match status" value="3"/>
</dbReference>
<dbReference type="Pfam" id="PF13181">
    <property type="entry name" value="TPR_8"/>
    <property type="match status" value="1"/>
</dbReference>
<dbReference type="RefSeq" id="WP_406770372.1">
    <property type="nucleotide sequence ID" value="NZ_JBJHZZ010000010.1"/>
</dbReference>
<keyword evidence="1" id="KW-0802">TPR repeat</keyword>